<dbReference type="PANTHER" id="PTHR43221:SF1">
    <property type="entry name" value="PROTEASE HTPX"/>
    <property type="match status" value="1"/>
</dbReference>
<feature type="domain" description="Peptidase M48" evidence="13">
    <location>
        <begin position="129"/>
        <end position="362"/>
    </location>
</feature>
<comment type="similarity">
    <text evidence="11">Belongs to the peptidase M48 family.</text>
</comment>
<dbReference type="PANTHER" id="PTHR43221">
    <property type="entry name" value="PROTEASE HTPX"/>
    <property type="match status" value="1"/>
</dbReference>
<dbReference type="Pfam" id="PF01435">
    <property type="entry name" value="Peptidase_M48"/>
    <property type="match status" value="1"/>
</dbReference>
<evidence type="ECO:0000259" key="13">
    <source>
        <dbReference type="Pfam" id="PF01435"/>
    </source>
</evidence>
<sequence>MEIARTRLTCPECGEELSRAGDDAPWCASCEWNLLTPASKLATRWDRALFAEFSKQRPGKPPRTPLGVALVIVSVLLGLVPFGLLGWGAWLLANGSWLIGPPLLVLAFLLRPRLWRLPGKDYRLRREQAPTLFTLIDRVAAAAGTPVPEIVTISSEYNASTYRAGFRRTTGLDIGTYLFATLTPQQRVALLAHELGHQVNGDPARLLLVQPTLTTFGTLANMFGAYENMREVVFGGKSMMPMRFLMFLVGRVFLVVQVALSVLAFRDRQRAEYLADGVAVDVAGSEATAGLLDRSALASPIMRLIAYRANTKGPADWPALVAGFHAARQEELCAYRQLTLRESTLWDSHPPSGLRARVVEAWPQKAPAFVLSEQESARIDAELARWYGRAHQRLLD</sequence>
<proteinExistence type="inferred from homology"/>
<evidence type="ECO:0000256" key="8">
    <source>
        <dbReference type="ARBA" id="ARBA00022989"/>
    </source>
</evidence>
<dbReference type="InterPro" id="IPR001915">
    <property type="entry name" value="Peptidase_M48"/>
</dbReference>
<dbReference type="EMBL" id="BMRE01000076">
    <property type="protein sequence ID" value="GGU81222.1"/>
    <property type="molecule type" value="Genomic_DNA"/>
</dbReference>
<dbReference type="RefSeq" id="WP_189259456.1">
    <property type="nucleotide sequence ID" value="NZ_BMRE01000076.1"/>
</dbReference>
<comment type="caution">
    <text evidence="14">The sequence shown here is derived from an EMBL/GenBank/DDBJ whole genome shotgun (WGS) entry which is preliminary data.</text>
</comment>
<evidence type="ECO:0000256" key="6">
    <source>
        <dbReference type="ARBA" id="ARBA00022801"/>
    </source>
</evidence>
<evidence type="ECO:0000313" key="15">
    <source>
        <dbReference type="Proteomes" id="UP000649573"/>
    </source>
</evidence>
<evidence type="ECO:0000256" key="9">
    <source>
        <dbReference type="ARBA" id="ARBA00023049"/>
    </source>
</evidence>
<evidence type="ECO:0000256" key="12">
    <source>
        <dbReference type="SAM" id="Phobius"/>
    </source>
</evidence>
<evidence type="ECO:0000256" key="1">
    <source>
        <dbReference type="ARBA" id="ARBA00004651"/>
    </source>
</evidence>
<name>A0ABQ2VEC7_9PSEU</name>
<keyword evidence="7 11" id="KW-0862">Zinc</keyword>
<evidence type="ECO:0000256" key="5">
    <source>
        <dbReference type="ARBA" id="ARBA00022723"/>
    </source>
</evidence>
<evidence type="ECO:0000256" key="7">
    <source>
        <dbReference type="ARBA" id="ARBA00022833"/>
    </source>
</evidence>
<gene>
    <name evidence="14" type="ORF">GCM10010178_84880</name>
</gene>
<evidence type="ECO:0000256" key="11">
    <source>
        <dbReference type="RuleBase" id="RU003983"/>
    </source>
</evidence>
<feature type="transmembrane region" description="Helical" evidence="12">
    <location>
        <begin position="64"/>
        <end position="84"/>
    </location>
</feature>
<dbReference type="Gene3D" id="3.30.2010.10">
    <property type="entry name" value="Metalloproteases ('zincins'), catalytic domain"/>
    <property type="match status" value="1"/>
</dbReference>
<keyword evidence="10 12" id="KW-0472">Membrane</keyword>
<evidence type="ECO:0000256" key="2">
    <source>
        <dbReference type="ARBA" id="ARBA00022475"/>
    </source>
</evidence>
<keyword evidence="5" id="KW-0479">Metal-binding</keyword>
<reference evidence="15" key="1">
    <citation type="journal article" date="2019" name="Int. J. Syst. Evol. Microbiol.">
        <title>The Global Catalogue of Microorganisms (GCM) 10K type strain sequencing project: providing services to taxonomists for standard genome sequencing and annotation.</title>
        <authorList>
            <consortium name="The Broad Institute Genomics Platform"/>
            <consortium name="The Broad Institute Genome Sequencing Center for Infectious Disease"/>
            <person name="Wu L."/>
            <person name="Ma J."/>
        </authorList>
    </citation>
    <scope>NUCLEOTIDE SEQUENCE [LARGE SCALE GENOMIC DNA]</scope>
    <source>
        <strain evidence="15">JCM 3296</strain>
    </source>
</reference>
<dbReference type="Proteomes" id="UP000649573">
    <property type="component" value="Unassembled WGS sequence"/>
</dbReference>
<keyword evidence="3 11" id="KW-0645">Protease</keyword>
<dbReference type="CDD" id="cd07328">
    <property type="entry name" value="M48_Ste24p_like"/>
    <property type="match status" value="1"/>
</dbReference>
<keyword evidence="15" id="KW-1185">Reference proteome</keyword>
<protein>
    <recommendedName>
        <fullName evidence="13">Peptidase M48 domain-containing protein</fullName>
    </recommendedName>
</protein>
<keyword evidence="2" id="KW-1003">Cell membrane</keyword>
<keyword evidence="6 11" id="KW-0378">Hydrolase</keyword>
<feature type="transmembrane region" description="Helical" evidence="12">
    <location>
        <begin position="90"/>
        <end position="110"/>
    </location>
</feature>
<organism evidence="14 15">
    <name type="scientific">Lentzea flava</name>
    <dbReference type="NCBI Taxonomy" id="103732"/>
    <lineage>
        <taxon>Bacteria</taxon>
        <taxon>Bacillati</taxon>
        <taxon>Actinomycetota</taxon>
        <taxon>Actinomycetes</taxon>
        <taxon>Pseudonocardiales</taxon>
        <taxon>Pseudonocardiaceae</taxon>
        <taxon>Lentzea</taxon>
    </lineage>
</organism>
<evidence type="ECO:0000256" key="3">
    <source>
        <dbReference type="ARBA" id="ARBA00022670"/>
    </source>
</evidence>
<comment type="subcellular location">
    <subcellularLocation>
        <location evidence="1">Cell membrane</location>
        <topology evidence="1">Multi-pass membrane protein</topology>
    </subcellularLocation>
</comment>
<evidence type="ECO:0000313" key="14">
    <source>
        <dbReference type="EMBL" id="GGU81222.1"/>
    </source>
</evidence>
<evidence type="ECO:0000256" key="10">
    <source>
        <dbReference type="ARBA" id="ARBA00023136"/>
    </source>
</evidence>
<dbReference type="InterPro" id="IPR050083">
    <property type="entry name" value="HtpX_protease"/>
</dbReference>
<comment type="cofactor">
    <cofactor evidence="11">
        <name>Zn(2+)</name>
        <dbReference type="ChEBI" id="CHEBI:29105"/>
    </cofactor>
    <text evidence="11">Binds 1 zinc ion per subunit.</text>
</comment>
<evidence type="ECO:0000256" key="4">
    <source>
        <dbReference type="ARBA" id="ARBA00022692"/>
    </source>
</evidence>
<keyword evidence="4 12" id="KW-0812">Transmembrane</keyword>
<accession>A0ABQ2VEC7</accession>
<keyword evidence="9 11" id="KW-0482">Metalloprotease</keyword>
<feature type="transmembrane region" description="Helical" evidence="12">
    <location>
        <begin position="244"/>
        <end position="265"/>
    </location>
</feature>
<keyword evidence="8 12" id="KW-1133">Transmembrane helix</keyword>